<gene>
    <name evidence="12" type="ORF">CPB83DRAFT_868877</name>
</gene>
<organism evidence="12 13">
    <name type="scientific">Crepidotus variabilis</name>
    <dbReference type="NCBI Taxonomy" id="179855"/>
    <lineage>
        <taxon>Eukaryota</taxon>
        <taxon>Fungi</taxon>
        <taxon>Dikarya</taxon>
        <taxon>Basidiomycota</taxon>
        <taxon>Agaricomycotina</taxon>
        <taxon>Agaricomycetes</taxon>
        <taxon>Agaricomycetidae</taxon>
        <taxon>Agaricales</taxon>
        <taxon>Agaricineae</taxon>
        <taxon>Crepidotaceae</taxon>
        <taxon>Crepidotus</taxon>
    </lineage>
</organism>
<dbReference type="CDD" id="cd11065">
    <property type="entry name" value="CYP64-like"/>
    <property type="match status" value="1"/>
</dbReference>
<keyword evidence="5 9" id="KW-0479">Metal-binding</keyword>
<evidence type="ECO:0000256" key="6">
    <source>
        <dbReference type="ARBA" id="ARBA00023002"/>
    </source>
</evidence>
<evidence type="ECO:0000256" key="3">
    <source>
        <dbReference type="ARBA" id="ARBA00010617"/>
    </source>
</evidence>
<accession>A0A9P6EIZ5</accession>
<dbReference type="InterPro" id="IPR002401">
    <property type="entry name" value="Cyt_P450_E_grp-I"/>
</dbReference>
<evidence type="ECO:0000256" key="4">
    <source>
        <dbReference type="ARBA" id="ARBA00022617"/>
    </source>
</evidence>
<dbReference type="PROSITE" id="PS00086">
    <property type="entry name" value="CYTOCHROME_P450"/>
    <property type="match status" value="1"/>
</dbReference>
<sequence length="515" mass="57902">MPASETLCALVGATRLVLGYIFFLFLLWLFLQTLRPTRHLPPGPYGSLISGVIKALPRKEPWKVYAEWSKQFESPVISFRIFNRVTVVLNTLEAATTLLSHRSEWYSDRPRSVMYNEICGRGQAVFNIPASHPRHKIYRKILQTGLGKKATENAKDIIQTEAFIFADGLRTNPDQWQTYIRRNAVGVIVKVAFGYRIESLSDSFVRIAEESSNITAQALAPGRWLVDYFPFLQYLPSCLPGLGWKRQGLVWKERLNHLSGVPHSWVKEQMQSGYYEDSLTSNFLSEIQDNASGNVKEREDIVKWCAAALYAGAADTTVSALTSFVLLMALHPEEQKKAQLEVDQEFRSNFDFVDVTKVHKLSYLDAVLKEVLRFAPVGNMALPHSASQSDEYLGYEIPKGSTVVANVWAILHDESIYPEPFVFKPSRFGSNGKSGNSPDTQMDPTTVAFGFGRRTCPGSHFAMTTMLVGMACVLAEFNVECDDPHSKLQTIEFTTGITSHVKPFPIRITRRIGTK</sequence>
<evidence type="ECO:0000313" key="13">
    <source>
        <dbReference type="Proteomes" id="UP000807306"/>
    </source>
</evidence>
<evidence type="ECO:0000256" key="8">
    <source>
        <dbReference type="ARBA" id="ARBA00023033"/>
    </source>
</evidence>
<dbReference type="PRINTS" id="PR00385">
    <property type="entry name" value="P450"/>
</dbReference>
<dbReference type="AlphaFoldDB" id="A0A9P6EIZ5"/>
<dbReference type="PANTHER" id="PTHR46300">
    <property type="entry name" value="P450, PUTATIVE (EUROFUNG)-RELATED-RELATED"/>
    <property type="match status" value="1"/>
</dbReference>
<dbReference type="GO" id="GO:0020037">
    <property type="term" value="F:heme binding"/>
    <property type="evidence" value="ECO:0007669"/>
    <property type="project" value="InterPro"/>
</dbReference>
<keyword evidence="6 10" id="KW-0560">Oxidoreductase</keyword>
<evidence type="ECO:0000256" key="2">
    <source>
        <dbReference type="ARBA" id="ARBA00005179"/>
    </source>
</evidence>
<dbReference type="InterPro" id="IPR036396">
    <property type="entry name" value="Cyt_P450_sf"/>
</dbReference>
<keyword evidence="8 10" id="KW-0503">Monooxygenase</keyword>
<evidence type="ECO:0000256" key="11">
    <source>
        <dbReference type="SAM" id="Phobius"/>
    </source>
</evidence>
<comment type="cofactor">
    <cofactor evidence="1 9">
        <name>heme</name>
        <dbReference type="ChEBI" id="CHEBI:30413"/>
    </cofactor>
</comment>
<feature type="transmembrane region" description="Helical" evidence="11">
    <location>
        <begin position="7"/>
        <end position="31"/>
    </location>
</feature>
<name>A0A9P6EIZ5_9AGAR</name>
<keyword evidence="11" id="KW-0812">Transmembrane</keyword>
<keyword evidence="11" id="KW-0472">Membrane</keyword>
<dbReference type="Gene3D" id="1.10.630.10">
    <property type="entry name" value="Cytochrome P450"/>
    <property type="match status" value="1"/>
</dbReference>
<reference evidence="12" key="1">
    <citation type="submission" date="2020-11" db="EMBL/GenBank/DDBJ databases">
        <authorList>
            <consortium name="DOE Joint Genome Institute"/>
            <person name="Ahrendt S."/>
            <person name="Riley R."/>
            <person name="Andreopoulos W."/>
            <person name="Labutti K."/>
            <person name="Pangilinan J."/>
            <person name="Ruiz-Duenas F.J."/>
            <person name="Barrasa J.M."/>
            <person name="Sanchez-Garcia M."/>
            <person name="Camarero S."/>
            <person name="Miyauchi S."/>
            <person name="Serrano A."/>
            <person name="Linde D."/>
            <person name="Babiker R."/>
            <person name="Drula E."/>
            <person name="Ayuso-Fernandez I."/>
            <person name="Pacheco R."/>
            <person name="Padilla G."/>
            <person name="Ferreira P."/>
            <person name="Barriuso J."/>
            <person name="Kellner H."/>
            <person name="Castanera R."/>
            <person name="Alfaro M."/>
            <person name="Ramirez L."/>
            <person name="Pisabarro A.G."/>
            <person name="Kuo A."/>
            <person name="Tritt A."/>
            <person name="Lipzen A."/>
            <person name="He G."/>
            <person name="Yan M."/>
            <person name="Ng V."/>
            <person name="Cullen D."/>
            <person name="Martin F."/>
            <person name="Rosso M.-N."/>
            <person name="Henrissat B."/>
            <person name="Hibbett D."/>
            <person name="Martinez A.T."/>
            <person name="Grigoriev I.V."/>
        </authorList>
    </citation>
    <scope>NUCLEOTIDE SEQUENCE</scope>
    <source>
        <strain evidence="12">CBS 506.95</strain>
    </source>
</reference>
<dbReference type="GO" id="GO:0005506">
    <property type="term" value="F:iron ion binding"/>
    <property type="evidence" value="ECO:0007669"/>
    <property type="project" value="InterPro"/>
</dbReference>
<evidence type="ECO:0000313" key="12">
    <source>
        <dbReference type="EMBL" id="KAF9529950.1"/>
    </source>
</evidence>
<feature type="binding site" description="axial binding residue" evidence="9">
    <location>
        <position position="456"/>
    </location>
    <ligand>
        <name>heme</name>
        <dbReference type="ChEBI" id="CHEBI:30413"/>
    </ligand>
    <ligandPart>
        <name>Fe</name>
        <dbReference type="ChEBI" id="CHEBI:18248"/>
    </ligandPart>
</feature>
<dbReference type="OrthoDB" id="2789670at2759"/>
<dbReference type="GO" id="GO:0004497">
    <property type="term" value="F:monooxygenase activity"/>
    <property type="evidence" value="ECO:0007669"/>
    <property type="project" value="UniProtKB-KW"/>
</dbReference>
<evidence type="ECO:0000256" key="1">
    <source>
        <dbReference type="ARBA" id="ARBA00001971"/>
    </source>
</evidence>
<dbReference type="Pfam" id="PF00067">
    <property type="entry name" value="p450"/>
    <property type="match status" value="1"/>
</dbReference>
<evidence type="ECO:0000256" key="9">
    <source>
        <dbReference type="PIRSR" id="PIRSR602401-1"/>
    </source>
</evidence>
<keyword evidence="11" id="KW-1133">Transmembrane helix</keyword>
<dbReference type="GO" id="GO:0016705">
    <property type="term" value="F:oxidoreductase activity, acting on paired donors, with incorporation or reduction of molecular oxygen"/>
    <property type="evidence" value="ECO:0007669"/>
    <property type="project" value="InterPro"/>
</dbReference>
<dbReference type="InterPro" id="IPR001128">
    <property type="entry name" value="Cyt_P450"/>
</dbReference>
<dbReference type="EMBL" id="MU157843">
    <property type="protein sequence ID" value="KAF9529950.1"/>
    <property type="molecule type" value="Genomic_DNA"/>
</dbReference>
<comment type="similarity">
    <text evidence="3 10">Belongs to the cytochrome P450 family.</text>
</comment>
<protein>
    <submittedName>
        <fullName evidence="12">Cytochrome P450</fullName>
    </submittedName>
</protein>
<comment type="pathway">
    <text evidence="2">Secondary metabolite biosynthesis.</text>
</comment>
<proteinExistence type="inferred from homology"/>
<dbReference type="PANTHER" id="PTHR46300:SF7">
    <property type="entry name" value="P450, PUTATIVE (EUROFUNG)-RELATED"/>
    <property type="match status" value="1"/>
</dbReference>
<keyword evidence="4 9" id="KW-0349">Heme</keyword>
<evidence type="ECO:0000256" key="5">
    <source>
        <dbReference type="ARBA" id="ARBA00022723"/>
    </source>
</evidence>
<dbReference type="InterPro" id="IPR017972">
    <property type="entry name" value="Cyt_P450_CS"/>
</dbReference>
<evidence type="ECO:0000256" key="10">
    <source>
        <dbReference type="RuleBase" id="RU000461"/>
    </source>
</evidence>
<dbReference type="PRINTS" id="PR00463">
    <property type="entry name" value="EP450I"/>
</dbReference>
<dbReference type="InterPro" id="IPR050364">
    <property type="entry name" value="Cytochrome_P450_fung"/>
</dbReference>
<evidence type="ECO:0000256" key="7">
    <source>
        <dbReference type="ARBA" id="ARBA00023004"/>
    </source>
</evidence>
<dbReference type="SUPFAM" id="SSF48264">
    <property type="entry name" value="Cytochrome P450"/>
    <property type="match status" value="1"/>
</dbReference>
<dbReference type="Proteomes" id="UP000807306">
    <property type="component" value="Unassembled WGS sequence"/>
</dbReference>
<comment type="caution">
    <text evidence="12">The sequence shown here is derived from an EMBL/GenBank/DDBJ whole genome shotgun (WGS) entry which is preliminary data.</text>
</comment>
<keyword evidence="13" id="KW-1185">Reference proteome</keyword>
<keyword evidence="7 9" id="KW-0408">Iron</keyword>